<proteinExistence type="predicted"/>
<keyword evidence="2" id="KW-1185">Reference proteome</keyword>
<comment type="caution">
    <text evidence="1">The sequence shown here is derived from an EMBL/GenBank/DDBJ whole genome shotgun (WGS) entry which is preliminary data.</text>
</comment>
<reference evidence="2" key="1">
    <citation type="journal article" date="2022" name="Mol. Ecol. Resour.">
        <title>The genomes of chicory, endive, great burdock and yacon provide insights into Asteraceae palaeo-polyploidization history and plant inulin production.</title>
        <authorList>
            <person name="Fan W."/>
            <person name="Wang S."/>
            <person name="Wang H."/>
            <person name="Wang A."/>
            <person name="Jiang F."/>
            <person name="Liu H."/>
            <person name="Zhao H."/>
            <person name="Xu D."/>
            <person name="Zhang Y."/>
        </authorList>
    </citation>
    <scope>NUCLEOTIDE SEQUENCE [LARGE SCALE GENOMIC DNA]</scope>
    <source>
        <strain evidence="2">cv. Yunnan</strain>
    </source>
</reference>
<reference evidence="1 2" key="2">
    <citation type="journal article" date="2022" name="Mol. Ecol. Resour.">
        <title>The genomes of chicory, endive, great burdock and yacon provide insights into Asteraceae paleo-polyploidization history and plant inulin production.</title>
        <authorList>
            <person name="Fan W."/>
            <person name="Wang S."/>
            <person name="Wang H."/>
            <person name="Wang A."/>
            <person name="Jiang F."/>
            <person name="Liu H."/>
            <person name="Zhao H."/>
            <person name="Xu D."/>
            <person name="Zhang Y."/>
        </authorList>
    </citation>
    <scope>NUCLEOTIDE SEQUENCE [LARGE SCALE GENOMIC DNA]</scope>
    <source>
        <strain evidence="2">cv. Yunnan</strain>
        <tissue evidence="1">Leaves</tissue>
    </source>
</reference>
<protein>
    <submittedName>
        <fullName evidence="1">Uncharacterized protein</fullName>
    </submittedName>
</protein>
<evidence type="ECO:0000313" key="2">
    <source>
        <dbReference type="Proteomes" id="UP001056120"/>
    </source>
</evidence>
<name>A0ACB9I6I0_9ASTR</name>
<gene>
    <name evidence="1" type="ORF">L1987_32007</name>
</gene>
<dbReference type="EMBL" id="CM042027">
    <property type="protein sequence ID" value="KAI3803844.1"/>
    <property type="molecule type" value="Genomic_DNA"/>
</dbReference>
<evidence type="ECO:0000313" key="1">
    <source>
        <dbReference type="EMBL" id="KAI3803844.1"/>
    </source>
</evidence>
<dbReference type="Proteomes" id="UP001056120">
    <property type="component" value="Linkage Group LG10"/>
</dbReference>
<organism evidence="1 2">
    <name type="scientific">Smallanthus sonchifolius</name>
    <dbReference type="NCBI Taxonomy" id="185202"/>
    <lineage>
        <taxon>Eukaryota</taxon>
        <taxon>Viridiplantae</taxon>
        <taxon>Streptophyta</taxon>
        <taxon>Embryophyta</taxon>
        <taxon>Tracheophyta</taxon>
        <taxon>Spermatophyta</taxon>
        <taxon>Magnoliopsida</taxon>
        <taxon>eudicotyledons</taxon>
        <taxon>Gunneridae</taxon>
        <taxon>Pentapetalae</taxon>
        <taxon>asterids</taxon>
        <taxon>campanulids</taxon>
        <taxon>Asterales</taxon>
        <taxon>Asteraceae</taxon>
        <taxon>Asteroideae</taxon>
        <taxon>Heliantheae alliance</taxon>
        <taxon>Millerieae</taxon>
        <taxon>Smallanthus</taxon>
    </lineage>
</organism>
<accession>A0ACB9I6I0</accession>
<sequence>MIETIVEEGNSKQMGKDDEKFKIIMEVKENLRKISEKMQREAEMVIEQRLSRFNKSSVISSKKNEVYAVISDGSVIKCDSSQIDDGMVEKNKQTYGKKSKLKKVKDCGAGDLPRKSGRKRKHVYNHNQISSEVSEVVPKFKFVDEPKKKRKVFVRTWQYIIYRWGIDISALKKPKECTPEYQKWRSRFGRRTIGPSELVQTFFEDRYDDDLMFKLDFLVLFYTTMIRGCRNVEAIKNRKKGWTRCDVESEFIGPLTILTLLYVDGTSCRGINDERSLQPIMFWTMDKLHKRENMEIAKGGFSLGEHREQLVYEEVNDGIDDVELDEQDTAREKEYVKLPVIAQLSLLEYLQNSAHEINIKYHNAIIEAIKHRII</sequence>